<dbReference type="Pfam" id="PF09346">
    <property type="entry name" value="SMI1_KNR4"/>
    <property type="match status" value="1"/>
</dbReference>
<accession>A0AAX0B8W3</accession>
<feature type="domain" description="Knr4/Smi1-like" evidence="1">
    <location>
        <begin position="55"/>
        <end position="192"/>
    </location>
</feature>
<keyword evidence="2" id="KW-0689">Ribosomal protein</keyword>
<protein>
    <submittedName>
        <fullName evidence="2">Ribosomal protein S17E</fullName>
    </submittedName>
</protein>
<evidence type="ECO:0000313" key="2">
    <source>
        <dbReference type="EMBL" id="NRT91289.1"/>
    </source>
</evidence>
<proteinExistence type="predicted"/>
<reference evidence="2" key="1">
    <citation type="submission" date="2020-05" db="EMBL/GenBank/DDBJ databases">
        <authorList>
            <person name="Brown S."/>
            <person name="Huntemann M."/>
            <person name="Clum A."/>
            <person name="Spunde A."/>
            <person name="Palaniappan K."/>
            <person name="Ritter S."/>
            <person name="Mikhailova N."/>
            <person name="Chen I.-M."/>
            <person name="Stamatis D."/>
            <person name="Reddy T."/>
            <person name="O'Malley R."/>
            <person name="Daum C."/>
            <person name="Shapiro N."/>
            <person name="Ivanova N."/>
            <person name="Kyrpides N."/>
            <person name="Woyke T."/>
        </authorList>
    </citation>
    <scope>NUCLEOTIDE SEQUENCE</scope>
    <source>
        <strain evidence="2">DJ080</strain>
    </source>
</reference>
<reference evidence="2" key="2">
    <citation type="journal article" date="2022" name="Nat. Biotechnol.">
        <title>Carbon-negative production of acetone and isopropanol by gas fermentation at industrial pilot scale.</title>
        <authorList>
            <person name="Liew F.E."/>
            <person name="Nogle R."/>
            <person name="Abdalla T."/>
            <person name="Rasor B.J."/>
            <person name="Canter C."/>
            <person name="Jensen R.O."/>
            <person name="Wang L."/>
            <person name="Strutz J."/>
            <person name="Chirania P."/>
            <person name="De Tissera S."/>
            <person name="Mueller A.P."/>
            <person name="Ruan Z."/>
            <person name="Gao A."/>
            <person name="Tran L."/>
            <person name="Engle N.L."/>
            <person name="Bromley J.C."/>
            <person name="Daniell J."/>
            <person name="Conrado R."/>
            <person name="Tschaplinski T.J."/>
            <person name="Giannone R.J."/>
            <person name="Hettich R.L."/>
            <person name="Karim A.S."/>
            <person name="Simpson S.D."/>
            <person name="Brown S.D."/>
            <person name="Leang C."/>
            <person name="Jewett M.C."/>
            <person name="Kopke M."/>
        </authorList>
    </citation>
    <scope>NUCLEOTIDE SEQUENCE</scope>
    <source>
        <strain evidence="2">DJ080</strain>
    </source>
</reference>
<keyword evidence="2" id="KW-0687">Ribonucleoprotein</keyword>
<organism evidence="2 3">
    <name type="scientific">Clostridium beijerinckii</name>
    <name type="common">Clostridium MP</name>
    <dbReference type="NCBI Taxonomy" id="1520"/>
    <lineage>
        <taxon>Bacteria</taxon>
        <taxon>Bacillati</taxon>
        <taxon>Bacillota</taxon>
        <taxon>Clostridia</taxon>
        <taxon>Eubacteriales</taxon>
        <taxon>Clostridiaceae</taxon>
        <taxon>Clostridium</taxon>
    </lineage>
</organism>
<comment type="caution">
    <text evidence="2">The sequence shown here is derived from an EMBL/GenBank/DDBJ whole genome shotgun (WGS) entry which is preliminary data.</text>
</comment>
<dbReference type="Proteomes" id="UP001193748">
    <property type="component" value="Unassembled WGS sequence"/>
</dbReference>
<evidence type="ECO:0000313" key="3">
    <source>
        <dbReference type="Proteomes" id="UP001193748"/>
    </source>
</evidence>
<name>A0AAX0B8W3_CLOBE</name>
<dbReference type="SUPFAM" id="SSF160631">
    <property type="entry name" value="SMI1/KNR4-like"/>
    <property type="match status" value="1"/>
</dbReference>
<sequence length="203" mass="24246">MNNEEVLFIKKCFKVLAEKHPEKFEFKKAIDEEKTIQSDMRAENSISRWKLVESNVSENDILRLEEKFNINLPSIYRTFLCTYYHLFEKLEGIFDNFYQENDKIVTMYIVQQPSDSPLSKIEGLFEGYKEIIDFGYIPIGDFNGWGPLCFDVPNNYKLVWLDHEEYYECESREELEDLGETIFDNFEEFMECFFCGKKHECGE</sequence>
<dbReference type="RefSeq" id="WP_173711897.1">
    <property type="nucleotide sequence ID" value="NZ_CP107022.1"/>
</dbReference>
<dbReference type="EMBL" id="JABSWW010000001">
    <property type="protein sequence ID" value="NRT91289.1"/>
    <property type="molecule type" value="Genomic_DNA"/>
</dbReference>
<dbReference type="AlphaFoldDB" id="A0AAX0B8W3"/>
<dbReference type="Gene3D" id="3.40.1580.10">
    <property type="entry name" value="SMI1/KNR4-like"/>
    <property type="match status" value="1"/>
</dbReference>
<gene>
    <name evidence="2" type="ORF">B0H41_004968</name>
</gene>
<dbReference type="InterPro" id="IPR037883">
    <property type="entry name" value="Knr4/Smi1-like_sf"/>
</dbReference>
<evidence type="ECO:0000259" key="1">
    <source>
        <dbReference type="SMART" id="SM00860"/>
    </source>
</evidence>
<dbReference type="GO" id="GO:0005840">
    <property type="term" value="C:ribosome"/>
    <property type="evidence" value="ECO:0007669"/>
    <property type="project" value="UniProtKB-KW"/>
</dbReference>
<dbReference type="InterPro" id="IPR018958">
    <property type="entry name" value="Knr4/Smi1-like_dom"/>
</dbReference>
<dbReference type="SMART" id="SM00860">
    <property type="entry name" value="SMI1_KNR4"/>
    <property type="match status" value="1"/>
</dbReference>